<feature type="domain" description="FAD/NAD(P)-binding" evidence="1">
    <location>
        <begin position="4"/>
        <end position="183"/>
    </location>
</feature>
<dbReference type="Gene3D" id="3.50.50.60">
    <property type="entry name" value="FAD/NAD(P)-binding domain"/>
    <property type="match status" value="2"/>
</dbReference>
<name>A0A853C5H0_9ACTN</name>
<dbReference type="Pfam" id="PF07992">
    <property type="entry name" value="Pyr_redox_2"/>
    <property type="match status" value="1"/>
</dbReference>
<sequence length="480" mass="53003">MNPSIIIIGTGFGGIAVAIQLKQAGFDDIVMLEKADDVGGVWRENTYPGAACDVPTPLYSYSFERNPAWPRRFAPQDSILGYIHHVVDKYDVRRHMRFGAEVARCDWSDADHRWTVTLASGEQVTGDVLVPAVGQLSRPAYPSIPGRSTFEGTTFHSAEWDHDADLAGKRVAVIGTGASAIQFVPAIQPEVGSLTLFQRTPPYIAPRNDAAYGPRHHSLFRRVPAVQLGERLAWWALMETLTTGFVYSPAVGRVFQAYSRRHMKKQTASRPGLFEKVWPDYPFGCKRILLSDEYLPALAQPNVEVVTTGITAIEPAGVRTADGTLHEVGVIIYGTGFAATDFLAPMDVTGADGVALDKVWSEGAHAYYGLTVPGFPNMPMIYGPNTNTGGGSILYFLETQARYVGQYVEHVARVGRPIDIRPEVAEEFDRATQDRLADSVWTRCSSWYRNAHGRVTTNWPGISLEYRRNAVFDSADYVVR</sequence>
<gene>
    <name evidence="2" type="ORF">HNR19_002456</name>
</gene>
<dbReference type="Proteomes" id="UP000530424">
    <property type="component" value="Unassembled WGS sequence"/>
</dbReference>
<dbReference type="PRINTS" id="PR00368">
    <property type="entry name" value="FADPNR"/>
</dbReference>
<evidence type="ECO:0000313" key="2">
    <source>
        <dbReference type="EMBL" id="NYJ01758.1"/>
    </source>
</evidence>
<dbReference type="InterPro" id="IPR036188">
    <property type="entry name" value="FAD/NAD-bd_sf"/>
</dbReference>
<dbReference type="RefSeq" id="WP_179668203.1">
    <property type="nucleotide sequence ID" value="NZ_JACCFP010000001.1"/>
</dbReference>
<organism evidence="2 3">
    <name type="scientific">Nocardioides thalensis</name>
    <dbReference type="NCBI Taxonomy" id="1914755"/>
    <lineage>
        <taxon>Bacteria</taxon>
        <taxon>Bacillati</taxon>
        <taxon>Actinomycetota</taxon>
        <taxon>Actinomycetes</taxon>
        <taxon>Propionibacteriales</taxon>
        <taxon>Nocardioidaceae</taxon>
        <taxon>Nocardioides</taxon>
    </lineage>
</organism>
<keyword evidence="3" id="KW-1185">Reference proteome</keyword>
<dbReference type="PANTHER" id="PTHR42877:SF4">
    <property type="entry name" value="FAD_NAD(P)-BINDING DOMAIN-CONTAINING PROTEIN-RELATED"/>
    <property type="match status" value="1"/>
</dbReference>
<dbReference type="GO" id="GO:0016491">
    <property type="term" value="F:oxidoreductase activity"/>
    <property type="evidence" value="ECO:0007669"/>
    <property type="project" value="InterPro"/>
</dbReference>
<dbReference type="InterPro" id="IPR023753">
    <property type="entry name" value="FAD/NAD-binding_dom"/>
</dbReference>
<dbReference type="EMBL" id="JACCFP010000001">
    <property type="protein sequence ID" value="NYJ01758.1"/>
    <property type="molecule type" value="Genomic_DNA"/>
</dbReference>
<dbReference type="InterPro" id="IPR051209">
    <property type="entry name" value="FAD-bind_Monooxygenase_sf"/>
</dbReference>
<evidence type="ECO:0000313" key="3">
    <source>
        <dbReference type="Proteomes" id="UP000530424"/>
    </source>
</evidence>
<protein>
    <submittedName>
        <fullName evidence="2">Cation diffusion facilitator CzcD-associated flavoprotein CzcO</fullName>
    </submittedName>
</protein>
<evidence type="ECO:0000259" key="1">
    <source>
        <dbReference type="Pfam" id="PF07992"/>
    </source>
</evidence>
<proteinExistence type="predicted"/>
<dbReference type="PANTHER" id="PTHR42877">
    <property type="entry name" value="L-ORNITHINE N(5)-MONOOXYGENASE-RELATED"/>
    <property type="match status" value="1"/>
</dbReference>
<accession>A0A853C5H0</accession>
<dbReference type="SUPFAM" id="SSF51905">
    <property type="entry name" value="FAD/NAD(P)-binding domain"/>
    <property type="match status" value="2"/>
</dbReference>
<dbReference type="PRINTS" id="PR00411">
    <property type="entry name" value="PNDRDTASEI"/>
</dbReference>
<comment type="caution">
    <text evidence="2">The sequence shown here is derived from an EMBL/GenBank/DDBJ whole genome shotgun (WGS) entry which is preliminary data.</text>
</comment>
<reference evidence="2 3" key="1">
    <citation type="submission" date="2020-07" db="EMBL/GenBank/DDBJ databases">
        <title>Sequencing the genomes of 1000 actinobacteria strains.</title>
        <authorList>
            <person name="Klenk H.-P."/>
        </authorList>
    </citation>
    <scope>NUCLEOTIDE SEQUENCE [LARGE SCALE GENOMIC DNA]</scope>
    <source>
        <strain evidence="2 3">DSM 103833</strain>
    </source>
</reference>
<dbReference type="AlphaFoldDB" id="A0A853C5H0"/>